<dbReference type="Pfam" id="PF00589">
    <property type="entry name" value="Phage_integrase"/>
    <property type="match status" value="1"/>
</dbReference>
<name>A0ABS9NN02_9NEIS</name>
<dbReference type="InterPro" id="IPR011010">
    <property type="entry name" value="DNA_brk_join_enz"/>
</dbReference>
<dbReference type="PANTHER" id="PTHR30349">
    <property type="entry name" value="PHAGE INTEGRASE-RELATED"/>
    <property type="match status" value="1"/>
</dbReference>
<reference evidence="7 8" key="1">
    <citation type="submission" date="2022-02" db="EMBL/GenBank/DDBJ databases">
        <title>Genome sequence data of Kingella unionensis sp. nov. strain CICC 24913 (CCUG 75125).</title>
        <authorList>
            <person name="Xiao M."/>
        </authorList>
    </citation>
    <scope>NUCLEOTIDE SEQUENCE [LARGE SCALE GENOMIC DNA]</scope>
    <source>
        <strain evidence="7 8">CICC 24913</strain>
    </source>
</reference>
<comment type="caution">
    <text evidence="7">The sequence shown here is derived from an EMBL/GenBank/DDBJ whole genome shotgun (WGS) entry which is preliminary data.</text>
</comment>
<dbReference type="InterPro" id="IPR010998">
    <property type="entry name" value="Integrase_recombinase_N"/>
</dbReference>
<dbReference type="InterPro" id="IPR002104">
    <property type="entry name" value="Integrase_catalytic"/>
</dbReference>
<dbReference type="Gene3D" id="1.10.150.130">
    <property type="match status" value="1"/>
</dbReference>
<feature type="domain" description="Core-binding (CB)" evidence="6">
    <location>
        <begin position="72"/>
        <end position="152"/>
    </location>
</feature>
<comment type="similarity">
    <text evidence="1">Belongs to the 'phage' integrase family.</text>
</comment>
<dbReference type="InterPro" id="IPR013762">
    <property type="entry name" value="Integrase-like_cat_sf"/>
</dbReference>
<evidence type="ECO:0000256" key="2">
    <source>
        <dbReference type="ARBA" id="ARBA00022908"/>
    </source>
</evidence>
<protein>
    <submittedName>
        <fullName evidence="7">Tyrosine-type recombinase/integrase</fullName>
    </submittedName>
</protein>
<gene>
    <name evidence="7" type="ORF">MB824_03040</name>
</gene>
<keyword evidence="2" id="KW-0229">DNA integration</keyword>
<evidence type="ECO:0000256" key="4">
    <source>
        <dbReference type="ARBA" id="ARBA00023172"/>
    </source>
</evidence>
<evidence type="ECO:0000259" key="6">
    <source>
        <dbReference type="PROSITE" id="PS51900"/>
    </source>
</evidence>
<organism evidence="7 8">
    <name type="scientific">Kingella pumchi</name>
    <dbReference type="NCBI Taxonomy" id="2779506"/>
    <lineage>
        <taxon>Bacteria</taxon>
        <taxon>Pseudomonadati</taxon>
        <taxon>Pseudomonadota</taxon>
        <taxon>Betaproteobacteria</taxon>
        <taxon>Neisseriales</taxon>
        <taxon>Neisseriaceae</taxon>
        <taxon>Kingella</taxon>
    </lineage>
</organism>
<dbReference type="EMBL" id="JAKOOW010000009">
    <property type="protein sequence ID" value="MCG6503471.1"/>
    <property type="molecule type" value="Genomic_DNA"/>
</dbReference>
<dbReference type="PANTHER" id="PTHR30349:SF64">
    <property type="entry name" value="PROPHAGE INTEGRASE INTD-RELATED"/>
    <property type="match status" value="1"/>
</dbReference>
<dbReference type="PROSITE" id="PS51900">
    <property type="entry name" value="CB"/>
    <property type="match status" value="1"/>
</dbReference>
<evidence type="ECO:0000313" key="8">
    <source>
        <dbReference type="Proteomes" id="UP001298424"/>
    </source>
</evidence>
<dbReference type="RefSeq" id="WP_238745843.1">
    <property type="nucleotide sequence ID" value="NZ_JAKOOW010000009.1"/>
</dbReference>
<dbReference type="Gene3D" id="1.10.443.10">
    <property type="entry name" value="Intergrase catalytic core"/>
    <property type="match status" value="1"/>
</dbReference>
<dbReference type="Proteomes" id="UP001298424">
    <property type="component" value="Unassembled WGS sequence"/>
</dbReference>
<evidence type="ECO:0000256" key="5">
    <source>
        <dbReference type="PROSITE-ProRule" id="PRU01248"/>
    </source>
</evidence>
<keyword evidence="4" id="KW-0233">DNA recombination</keyword>
<dbReference type="SUPFAM" id="SSF56349">
    <property type="entry name" value="DNA breaking-rejoining enzymes"/>
    <property type="match status" value="1"/>
</dbReference>
<keyword evidence="8" id="KW-1185">Reference proteome</keyword>
<dbReference type="InterPro" id="IPR050090">
    <property type="entry name" value="Tyrosine_recombinase_XerCD"/>
</dbReference>
<keyword evidence="3 5" id="KW-0238">DNA-binding</keyword>
<proteinExistence type="inferred from homology"/>
<evidence type="ECO:0000313" key="7">
    <source>
        <dbReference type="EMBL" id="MCG6503471.1"/>
    </source>
</evidence>
<evidence type="ECO:0000256" key="1">
    <source>
        <dbReference type="ARBA" id="ARBA00008857"/>
    </source>
</evidence>
<accession>A0ABS9NN02</accession>
<dbReference type="InterPro" id="IPR044068">
    <property type="entry name" value="CB"/>
</dbReference>
<sequence length="350" mass="39820">MGRRPTVNLNLPKGMRARKRTRKNGTVVTYYFYDGRDENGRRKEYPLGTDYVLAVQEWGRLEQEGSQAAAAATFTAAAARYTADVLVHRADNTQRNSRLLLKNLICFFGNPDAPLDQIQPQHIRQYLDWRKDSPAAANIEIGLFVTIFNHARNIGYTSAANPASGVKRFPKSRRDHYVEDRIFRMVYQHADQQMRDLMDIAYLTGQRPVDIVGINSSQIVDGILHITQQKTGKKLRFEISGSLKTIFDRICPPETQGNLFRNARGGALTRSLLAKNFLALRRKLIAQYPEMSEELEAFQFRDLRAKSGTDLYLAADRNAAKEQLGHSSEQMTNTYIRKGKIIKPIIQLIS</sequence>
<evidence type="ECO:0000256" key="3">
    <source>
        <dbReference type="ARBA" id="ARBA00023125"/>
    </source>
</evidence>